<evidence type="ECO:0000313" key="3">
    <source>
        <dbReference type="Proteomes" id="UP000789845"/>
    </source>
</evidence>
<keyword evidence="3" id="KW-1185">Reference proteome</keyword>
<dbReference type="SUPFAM" id="SSF55729">
    <property type="entry name" value="Acyl-CoA N-acyltransferases (Nat)"/>
    <property type="match status" value="1"/>
</dbReference>
<dbReference type="GO" id="GO:0016747">
    <property type="term" value="F:acyltransferase activity, transferring groups other than amino-acyl groups"/>
    <property type="evidence" value="ECO:0007669"/>
    <property type="project" value="InterPro"/>
</dbReference>
<dbReference type="Pfam" id="PF00583">
    <property type="entry name" value="Acetyltransf_1"/>
    <property type="match status" value="1"/>
</dbReference>
<dbReference type="Proteomes" id="UP000789845">
    <property type="component" value="Unassembled WGS sequence"/>
</dbReference>
<evidence type="ECO:0000259" key="1">
    <source>
        <dbReference type="PROSITE" id="PS51186"/>
    </source>
</evidence>
<feature type="domain" description="N-acetyltransferase" evidence="1">
    <location>
        <begin position="6"/>
        <end position="180"/>
    </location>
</feature>
<proteinExistence type="predicted"/>
<dbReference type="EMBL" id="CAKJTG010000012">
    <property type="protein sequence ID" value="CAG9608720.1"/>
    <property type="molecule type" value="Genomic_DNA"/>
</dbReference>
<protein>
    <recommendedName>
        <fullName evidence="1">N-acetyltransferase domain-containing protein</fullName>
    </recommendedName>
</protein>
<evidence type="ECO:0000313" key="2">
    <source>
        <dbReference type="EMBL" id="CAG9608720.1"/>
    </source>
</evidence>
<dbReference type="PROSITE" id="PS51186">
    <property type="entry name" value="GNAT"/>
    <property type="match status" value="1"/>
</dbReference>
<sequence length="235" mass="27605">MEISWKEISNDNLFYLDQVFELYDQSFPLEVREPHDIFLQSLKYATKAYPNNFRLLVGLSGKALVSFATGHYLADVNTGFVVYIATNPLFRTNGIGTKTLLKIEEILNKDAVLAGNSSLRAMILETESPNWAETVIDREECLKRNGFFRKNGYKQYLEMEYVQPPLHNDDKSIPLNLFMKVKEKDYLNKEEVRNIIHTIYYEKYYIVNNIDKELLIRCLNEIGINRRDSRWKLKK</sequence>
<comment type="caution">
    <text evidence="2">The sequence shown here is derived from an EMBL/GenBank/DDBJ whole genome shotgun (WGS) entry which is preliminary data.</text>
</comment>
<dbReference type="Gene3D" id="3.40.630.30">
    <property type="match status" value="1"/>
</dbReference>
<dbReference type="InterPro" id="IPR000182">
    <property type="entry name" value="GNAT_dom"/>
</dbReference>
<gene>
    <name evidence="2" type="ORF">NEOCIP111885_02437</name>
</gene>
<accession>A0A9C7GB02</accession>
<organism evidence="2 3">
    <name type="scientific">Pseudoneobacillus rhizosphaerae</name>
    <dbReference type="NCBI Taxonomy" id="2880968"/>
    <lineage>
        <taxon>Bacteria</taxon>
        <taxon>Bacillati</taxon>
        <taxon>Bacillota</taxon>
        <taxon>Bacilli</taxon>
        <taxon>Bacillales</taxon>
        <taxon>Bacillaceae</taxon>
        <taxon>Pseudoneobacillus</taxon>
    </lineage>
</organism>
<dbReference type="InterPro" id="IPR016181">
    <property type="entry name" value="Acyl_CoA_acyltransferase"/>
</dbReference>
<name>A0A9C7GB02_9BACI</name>
<dbReference type="AlphaFoldDB" id="A0A9C7GB02"/>
<reference evidence="2" key="1">
    <citation type="submission" date="2021-10" db="EMBL/GenBank/DDBJ databases">
        <authorList>
            <person name="Criscuolo A."/>
        </authorList>
    </citation>
    <scope>NUCLEOTIDE SEQUENCE</scope>
    <source>
        <strain evidence="2">CIP111885</strain>
    </source>
</reference>